<dbReference type="Pfam" id="PF09522">
    <property type="entry name" value="RE_R_Pab1"/>
    <property type="match status" value="1"/>
</dbReference>
<organism evidence="2 3">
    <name type="scientific">Helicobacter pylori</name>
    <name type="common">Campylobacter pylori</name>
    <dbReference type="NCBI Taxonomy" id="210"/>
    <lineage>
        <taxon>Bacteria</taxon>
        <taxon>Pseudomonadati</taxon>
        <taxon>Campylobacterota</taxon>
        <taxon>Epsilonproteobacteria</taxon>
        <taxon>Campylobacterales</taxon>
        <taxon>Helicobacteraceae</taxon>
        <taxon>Helicobacter</taxon>
    </lineage>
</organism>
<dbReference type="AlphaFoldDB" id="A0A1A9HDL7"/>
<gene>
    <name evidence="2" type="ORF">AA977_02370</name>
</gene>
<protein>
    <submittedName>
        <fullName evidence="2">Restriction endonuclease R.HpyAXII</fullName>
    </submittedName>
</protein>
<keyword evidence="2" id="KW-0378">Hydrolase</keyword>
<sequence>MSLIKIDYDKKVIKIPIPLTSISGKVRVKTRHAFSDYGISTATRKIPFSLKHYVEWQIGYDVPITDREKFELTTLKDEKYHFLGANGKIKTLYELSEIIYYAKQLNLISLKNLENNLEYLEKQKQFIEDHFMITRERFRPHQFGGMDFELSRISYPLLIRSFNDNQLSEIVIREQQYGSKTQAMLYFCFSVLELKTATPLLNRTATLKEHALLVINQNNASIFLEMLKIFGLLSQAHHNDVLKILKKILEN</sequence>
<keyword evidence="2" id="KW-0540">Nuclease</keyword>
<keyword evidence="2" id="KW-0255">Endonuclease</keyword>
<dbReference type="GO" id="GO:0004519">
    <property type="term" value="F:endonuclease activity"/>
    <property type="evidence" value="ECO:0007669"/>
    <property type="project" value="UniProtKB-KW"/>
</dbReference>
<evidence type="ECO:0000313" key="2">
    <source>
        <dbReference type="EMBL" id="ANH48070.1"/>
    </source>
</evidence>
<reference evidence="2 3" key="1">
    <citation type="submission" date="2014-04" db="EMBL/GenBank/DDBJ databases">
        <title>Detecting global and local adaptation in a worldwide sample of Helicobacter pylori genomes.</title>
        <authorList>
            <person name="Montano V."/>
            <person name="Didelot X."/>
            <person name="Foll M."/>
            <person name="Linz B."/>
            <person name="Reinhardt R."/>
            <person name="Suerbaum S."/>
            <person name="Moodley Y."/>
            <person name="Jensen J.D."/>
        </authorList>
    </citation>
    <scope>NUCLEOTIDE SEQUENCE [LARGE SCALE GENOMIC DNA]</scope>
    <source>
        <strain evidence="2 3">K26A1</strain>
    </source>
</reference>
<evidence type="ECO:0000313" key="3">
    <source>
        <dbReference type="Proteomes" id="UP000078062"/>
    </source>
</evidence>
<proteinExistence type="predicted"/>
<dbReference type="EMBL" id="CP011486">
    <property type="protein sequence ID" value="ANH48070.1"/>
    <property type="molecule type" value="Genomic_DNA"/>
</dbReference>
<dbReference type="Proteomes" id="UP000078062">
    <property type="component" value="Chromosome"/>
</dbReference>
<dbReference type="InterPro" id="IPR018576">
    <property type="entry name" value="Restrct_endonuc_II_Pab1"/>
</dbReference>
<name>A0A1A9HDL7_HELPX</name>
<dbReference type="PATRIC" id="fig|210.2441.peg.489"/>
<evidence type="ECO:0000259" key="1">
    <source>
        <dbReference type="Pfam" id="PF09522"/>
    </source>
</evidence>
<dbReference type="RefSeq" id="WP_064434437.1">
    <property type="nucleotide sequence ID" value="NZ_CP011486.1"/>
</dbReference>
<feature type="domain" description="Restriction endonuclease type II Pab1" evidence="1">
    <location>
        <begin position="131"/>
        <end position="248"/>
    </location>
</feature>
<accession>A0A1A9HDL7</accession>
<dbReference type="REBASE" id="151621">
    <property type="entry name" value="Hpy26A1ORF2365P"/>
</dbReference>